<reference evidence="1" key="1">
    <citation type="submission" date="2017-07" db="EMBL/GenBank/DDBJ databases">
        <authorList>
            <person name="Mikheyev A."/>
            <person name="Grau M."/>
        </authorList>
    </citation>
    <scope>NUCLEOTIDE SEQUENCE</scope>
    <source>
        <tissue evidence="1">Venom_gland</tissue>
    </source>
</reference>
<evidence type="ECO:0000313" key="1">
    <source>
        <dbReference type="EMBL" id="LAA56395.1"/>
    </source>
</evidence>
<accession>A0A2D4G9H1</accession>
<name>A0A2D4G9H1_MICCO</name>
<sequence length="134" mass="15836">MLQQKKAVIMQVEIKMILQALQEQIGRMDEKIWNVEGNVGNVEEKVENIQQLLMKNEEWMGKIEARADITEKKLGEMDYRLIIADQTKERKIIMLEMDKDDYYLRFQNTEEEKEENVADIMAELLAEALEVTKE</sequence>
<reference evidence="1" key="2">
    <citation type="submission" date="2017-11" db="EMBL/GenBank/DDBJ databases">
        <title>Coralsnake Venomics: Analyses of Venom Gland Transcriptomes and Proteomes of Six Brazilian Taxa.</title>
        <authorList>
            <person name="Aird S.D."/>
            <person name="Jorge da Silva N."/>
            <person name="Qiu L."/>
            <person name="Villar-Briones A."/>
            <person name="Aparecida-Saddi V."/>
            <person name="Campos-Telles M.P."/>
            <person name="Grau M."/>
            <person name="Mikheyev A.S."/>
        </authorList>
    </citation>
    <scope>NUCLEOTIDE SEQUENCE</scope>
    <source>
        <tissue evidence="1">Venom_gland</tissue>
    </source>
</reference>
<dbReference type="SUPFAM" id="SSF57997">
    <property type="entry name" value="Tropomyosin"/>
    <property type="match status" value="1"/>
</dbReference>
<proteinExistence type="predicted"/>
<dbReference type="EMBL" id="IACJ01113676">
    <property type="protein sequence ID" value="LAA56395.1"/>
    <property type="molecule type" value="Transcribed_RNA"/>
</dbReference>
<protein>
    <submittedName>
        <fullName evidence="1">Uncharacterized protein</fullName>
    </submittedName>
</protein>
<dbReference type="AlphaFoldDB" id="A0A2D4G9H1"/>
<organism evidence="1">
    <name type="scientific">Micrurus corallinus</name>
    <name type="common">Brazilian coral snake</name>
    <dbReference type="NCBI Taxonomy" id="54390"/>
    <lineage>
        <taxon>Eukaryota</taxon>
        <taxon>Metazoa</taxon>
        <taxon>Chordata</taxon>
        <taxon>Craniata</taxon>
        <taxon>Vertebrata</taxon>
        <taxon>Euteleostomi</taxon>
        <taxon>Lepidosauria</taxon>
        <taxon>Squamata</taxon>
        <taxon>Bifurcata</taxon>
        <taxon>Unidentata</taxon>
        <taxon>Episquamata</taxon>
        <taxon>Toxicofera</taxon>
        <taxon>Serpentes</taxon>
        <taxon>Colubroidea</taxon>
        <taxon>Elapidae</taxon>
        <taxon>Elapinae</taxon>
        <taxon>Micrurus</taxon>
    </lineage>
</organism>